<reference evidence="2 3" key="1">
    <citation type="submission" date="2019-03" db="EMBL/GenBank/DDBJ databases">
        <title>Draft genome sequences of novel Actinobacteria.</title>
        <authorList>
            <person name="Sahin N."/>
            <person name="Ay H."/>
            <person name="Saygin H."/>
        </authorList>
    </citation>
    <scope>NUCLEOTIDE SEQUENCE [LARGE SCALE GENOMIC DNA]</scope>
    <source>
        <strain evidence="2 3">6K102</strain>
    </source>
</reference>
<gene>
    <name evidence="2" type="ORF">E1295_05945</name>
</gene>
<dbReference type="AlphaFoldDB" id="A0A4R5FVU2"/>
<keyword evidence="2" id="KW-0540">Nuclease</keyword>
<feature type="domain" description="HNH nuclease" evidence="1">
    <location>
        <begin position="220"/>
        <end position="267"/>
    </location>
</feature>
<keyword evidence="3" id="KW-1185">Reference proteome</keyword>
<dbReference type="Pfam" id="PF13391">
    <property type="entry name" value="HNH_2"/>
    <property type="match status" value="1"/>
</dbReference>
<evidence type="ECO:0000259" key="1">
    <source>
        <dbReference type="Pfam" id="PF13391"/>
    </source>
</evidence>
<proteinExistence type="predicted"/>
<comment type="caution">
    <text evidence="2">The sequence shown here is derived from an EMBL/GenBank/DDBJ whole genome shotgun (WGS) entry which is preliminary data.</text>
</comment>
<dbReference type="EMBL" id="SMLD01000010">
    <property type="protein sequence ID" value="TDE58151.1"/>
    <property type="molecule type" value="Genomic_DNA"/>
</dbReference>
<sequence length="328" mass="37086">MEDCAVRVRPPLAACLARGVETRLVIATTGPDLDSRVRAAALAWLRQRCTPDDPVVTRRELLNFQFEGQTFPLIDNQLGIRKPKGLAAALSILTTYTSDRKRPPYEDAVGDDGLLRYKFQGNLKHYTNAALQVAHDRQVPLMWFFGIGPGLYLPFAPVWVTAVEADQSQVAVALEDSQRHLSVDGVTSEIERRYSQRISRNRLHQPVFRQRVIQAYESSCAMCRLRHRSLLDAAHIIPDRDVRGVPAVSNGVSLCKIHHAAYDENILGVRPDFVIEVRADVLREVDGPMLKHGLQEMQSVRLELPKRRADRPNPDLLAERYERFRAAI</sequence>
<keyword evidence="2" id="KW-0255">Endonuclease</keyword>
<evidence type="ECO:0000313" key="2">
    <source>
        <dbReference type="EMBL" id="TDE58151.1"/>
    </source>
</evidence>
<dbReference type="InterPro" id="IPR003615">
    <property type="entry name" value="HNH_nuc"/>
</dbReference>
<protein>
    <submittedName>
        <fullName evidence="2">HNH endonuclease</fullName>
    </submittedName>
</protein>
<accession>A0A4R5FVU2</accession>
<dbReference type="GO" id="GO:0004519">
    <property type="term" value="F:endonuclease activity"/>
    <property type="evidence" value="ECO:0007669"/>
    <property type="project" value="UniProtKB-KW"/>
</dbReference>
<organism evidence="2 3">
    <name type="scientific">Nonomuraea mesophila</name>
    <dbReference type="NCBI Taxonomy" id="2530382"/>
    <lineage>
        <taxon>Bacteria</taxon>
        <taxon>Bacillati</taxon>
        <taxon>Actinomycetota</taxon>
        <taxon>Actinomycetes</taxon>
        <taxon>Streptosporangiales</taxon>
        <taxon>Streptosporangiaceae</taxon>
        <taxon>Nonomuraea</taxon>
    </lineage>
</organism>
<evidence type="ECO:0000313" key="3">
    <source>
        <dbReference type="Proteomes" id="UP000295136"/>
    </source>
</evidence>
<name>A0A4R5FVU2_9ACTN</name>
<keyword evidence="2" id="KW-0378">Hydrolase</keyword>
<dbReference type="Proteomes" id="UP000295136">
    <property type="component" value="Unassembled WGS sequence"/>
</dbReference>